<gene>
    <name evidence="4" type="ORF">KOF27_10145</name>
</gene>
<dbReference type="NCBIfam" id="TIGR02824">
    <property type="entry name" value="quinone_pig3"/>
    <property type="match status" value="1"/>
</dbReference>
<dbReference type="InterPro" id="IPR011032">
    <property type="entry name" value="GroES-like_sf"/>
</dbReference>
<proteinExistence type="predicted"/>
<dbReference type="AlphaFoldDB" id="A0AAJ4NFW7"/>
<dbReference type="Pfam" id="PF00107">
    <property type="entry name" value="ADH_zinc_N"/>
    <property type="match status" value="1"/>
</dbReference>
<dbReference type="InterPro" id="IPR020843">
    <property type="entry name" value="ER"/>
</dbReference>
<dbReference type="SUPFAM" id="SSF51735">
    <property type="entry name" value="NAD(P)-binding Rossmann-fold domains"/>
    <property type="match status" value="1"/>
</dbReference>
<dbReference type="InterPro" id="IPR036291">
    <property type="entry name" value="NAD(P)-bd_dom_sf"/>
</dbReference>
<accession>A0AAJ4NFW7</accession>
<dbReference type="CDD" id="cd05276">
    <property type="entry name" value="p53_inducible_oxidoreductase"/>
    <property type="match status" value="1"/>
</dbReference>
<evidence type="ECO:0000313" key="5">
    <source>
        <dbReference type="Proteomes" id="UP000682358"/>
    </source>
</evidence>
<dbReference type="SUPFAM" id="SSF50129">
    <property type="entry name" value="GroES-like"/>
    <property type="match status" value="1"/>
</dbReference>
<protein>
    <submittedName>
        <fullName evidence="4">NAD(P)H-quinone oxidoreductase</fullName>
    </submittedName>
</protein>
<dbReference type="Proteomes" id="UP000682358">
    <property type="component" value="Chromosome"/>
</dbReference>
<dbReference type="SMART" id="SM00829">
    <property type="entry name" value="PKS_ER"/>
    <property type="match status" value="1"/>
</dbReference>
<dbReference type="InterPro" id="IPR013154">
    <property type="entry name" value="ADH-like_N"/>
</dbReference>
<keyword evidence="1" id="KW-0521">NADP</keyword>
<keyword evidence="2" id="KW-0560">Oxidoreductase</keyword>
<evidence type="ECO:0000256" key="2">
    <source>
        <dbReference type="ARBA" id="ARBA00023002"/>
    </source>
</evidence>
<evidence type="ECO:0000256" key="1">
    <source>
        <dbReference type="ARBA" id="ARBA00022857"/>
    </source>
</evidence>
<dbReference type="EMBL" id="CP076405">
    <property type="protein sequence ID" value="QWQ19025.2"/>
    <property type="molecule type" value="Genomic_DNA"/>
</dbReference>
<reference evidence="4" key="1">
    <citation type="submission" date="2021-06" db="EMBL/GenBank/DDBJ databases">
        <title>Emergence of genetically related NDM-1-producing Providencia rettgeri strains in Argentina.</title>
        <authorList>
            <person name="Pasteran F."/>
            <person name="Meo A."/>
            <person name="Gomez S."/>
            <person name="Derdoy L."/>
            <person name="Albronoz E."/>
            <person name="Faccone D."/>
            <person name="Guerriero L."/>
            <person name="Archuby D."/>
            <person name="Tarzia A."/>
            <person name="Lopez M."/>
            <person name="Corso A."/>
        </authorList>
    </citation>
    <scope>NUCLEOTIDE SEQUENCE</scope>
    <source>
        <strain evidence="4">PreM15628</strain>
    </source>
</reference>
<dbReference type="Gene3D" id="3.90.180.10">
    <property type="entry name" value="Medium-chain alcohol dehydrogenases, catalytic domain"/>
    <property type="match status" value="1"/>
</dbReference>
<name>A0AAJ4NFW7_PRORE</name>
<sequence>MALIQQSLPTSMTVVDIIEPGGPEKLRLIDIPLPRISAGYLLVKVEAAGVNRPDIFQRKGSYPPPADASPIMGLEIAGTIVAKADDVEEWQLGDKVCGLVAGGGYAEYCLVHKNIALPLGNLSFIEGAAIPENFFTVWANVFQIGKLKKDETVLIHGGTSGIGSVAIMLAKAFGATVITTVGSEDKVQVAKSLGANCVINYRNDDFVEATLNYTSSRGVDMVVDIIGGDYVAKNYQVAAKFGRIIQIGMMKGNPKELNMMPLMVKRLTHTGSTMRSRTIEEKVLIAQELKEQVWGMLQKGEIKPIVNKIYPLAQVKDAHEYMESGDLTGKIILINNWL</sequence>
<dbReference type="Pfam" id="PF08240">
    <property type="entry name" value="ADH_N"/>
    <property type="match status" value="1"/>
</dbReference>
<dbReference type="PANTHER" id="PTHR48106">
    <property type="entry name" value="QUINONE OXIDOREDUCTASE PIG3-RELATED"/>
    <property type="match status" value="1"/>
</dbReference>
<evidence type="ECO:0000259" key="3">
    <source>
        <dbReference type="SMART" id="SM00829"/>
    </source>
</evidence>
<dbReference type="PANTHER" id="PTHR48106:SF8">
    <property type="entry name" value="OS02G0805600 PROTEIN"/>
    <property type="match status" value="1"/>
</dbReference>
<feature type="domain" description="Enoyl reductase (ER)" evidence="3">
    <location>
        <begin position="21"/>
        <end position="333"/>
    </location>
</feature>
<dbReference type="InterPro" id="IPR013149">
    <property type="entry name" value="ADH-like_C"/>
</dbReference>
<evidence type="ECO:0000313" key="4">
    <source>
        <dbReference type="EMBL" id="QWQ19025.2"/>
    </source>
</evidence>
<organism evidence="4 5">
    <name type="scientific">Providencia rettgeri</name>
    <dbReference type="NCBI Taxonomy" id="587"/>
    <lineage>
        <taxon>Bacteria</taxon>
        <taxon>Pseudomonadati</taxon>
        <taxon>Pseudomonadota</taxon>
        <taxon>Gammaproteobacteria</taxon>
        <taxon>Enterobacterales</taxon>
        <taxon>Morganellaceae</taxon>
        <taxon>Providencia</taxon>
    </lineage>
</organism>
<dbReference type="GO" id="GO:0016651">
    <property type="term" value="F:oxidoreductase activity, acting on NAD(P)H"/>
    <property type="evidence" value="ECO:0007669"/>
    <property type="project" value="TreeGrafter"/>
</dbReference>
<dbReference type="Gene3D" id="3.40.50.720">
    <property type="entry name" value="NAD(P)-binding Rossmann-like Domain"/>
    <property type="match status" value="1"/>
</dbReference>
<dbReference type="GO" id="GO:0070402">
    <property type="term" value="F:NADPH binding"/>
    <property type="evidence" value="ECO:0007669"/>
    <property type="project" value="TreeGrafter"/>
</dbReference>
<dbReference type="InterPro" id="IPR014189">
    <property type="entry name" value="Quinone_OxRdtase_PIG3"/>
</dbReference>